<accession>A0AAE1DYM3</accession>
<gene>
    <name evidence="1" type="ORF">RRG08_022154</name>
</gene>
<evidence type="ECO:0000313" key="2">
    <source>
        <dbReference type="Proteomes" id="UP001283361"/>
    </source>
</evidence>
<evidence type="ECO:0000313" key="1">
    <source>
        <dbReference type="EMBL" id="KAK3787861.1"/>
    </source>
</evidence>
<comment type="caution">
    <text evidence="1">The sequence shown here is derived from an EMBL/GenBank/DDBJ whole genome shotgun (WGS) entry which is preliminary data.</text>
</comment>
<sequence>MSSQTLRLFPDTIFFAGNWARSKAPTVFFALQSQKSSSWPNLASPGVSRDQNYPDNYRNPISWPAIVHSSAKALYHERPIDIFLVKKKTRPNKYTVRLSRKSTHSWLAGPFTKLLGRVKKQRAKSNGLGLD</sequence>
<reference evidence="1" key="1">
    <citation type="journal article" date="2023" name="G3 (Bethesda)">
        <title>A reference genome for the long-term kleptoplast-retaining sea slug Elysia crispata morphotype clarki.</title>
        <authorList>
            <person name="Eastman K.E."/>
            <person name="Pendleton A.L."/>
            <person name="Shaikh M.A."/>
            <person name="Suttiyut T."/>
            <person name="Ogas R."/>
            <person name="Tomko P."/>
            <person name="Gavelis G."/>
            <person name="Widhalm J.R."/>
            <person name="Wisecaver J.H."/>
        </authorList>
    </citation>
    <scope>NUCLEOTIDE SEQUENCE</scope>
    <source>
        <strain evidence="1">ECLA1</strain>
    </source>
</reference>
<organism evidence="1 2">
    <name type="scientific">Elysia crispata</name>
    <name type="common">lettuce slug</name>
    <dbReference type="NCBI Taxonomy" id="231223"/>
    <lineage>
        <taxon>Eukaryota</taxon>
        <taxon>Metazoa</taxon>
        <taxon>Spiralia</taxon>
        <taxon>Lophotrochozoa</taxon>
        <taxon>Mollusca</taxon>
        <taxon>Gastropoda</taxon>
        <taxon>Heterobranchia</taxon>
        <taxon>Euthyneura</taxon>
        <taxon>Panpulmonata</taxon>
        <taxon>Sacoglossa</taxon>
        <taxon>Placobranchoidea</taxon>
        <taxon>Plakobranchidae</taxon>
        <taxon>Elysia</taxon>
    </lineage>
</organism>
<dbReference type="EMBL" id="JAWDGP010001827">
    <property type="protein sequence ID" value="KAK3787861.1"/>
    <property type="molecule type" value="Genomic_DNA"/>
</dbReference>
<keyword evidence="2" id="KW-1185">Reference proteome</keyword>
<dbReference type="AlphaFoldDB" id="A0AAE1DYM3"/>
<protein>
    <submittedName>
        <fullName evidence="1">Uncharacterized protein</fullName>
    </submittedName>
</protein>
<proteinExistence type="predicted"/>
<name>A0AAE1DYM3_9GAST</name>
<dbReference type="Proteomes" id="UP001283361">
    <property type="component" value="Unassembled WGS sequence"/>
</dbReference>